<reference evidence="1" key="1">
    <citation type="submission" date="2018-05" db="EMBL/GenBank/DDBJ databases">
        <authorList>
            <person name="Lanie J.A."/>
            <person name="Ng W.-L."/>
            <person name="Kazmierczak K.M."/>
            <person name="Andrzejewski T.M."/>
            <person name="Davidsen T.M."/>
            <person name="Wayne K.J."/>
            <person name="Tettelin H."/>
            <person name="Glass J.I."/>
            <person name="Rusch D."/>
            <person name="Podicherti R."/>
            <person name="Tsui H.-C.T."/>
            <person name="Winkler M.E."/>
        </authorList>
    </citation>
    <scope>NUCLEOTIDE SEQUENCE</scope>
</reference>
<dbReference type="AlphaFoldDB" id="A0A382FEG2"/>
<accession>A0A382FEG2</accession>
<sequence length="171" mass="19171">MKYYRISEGFGTNHLCVQTEKDELTSLTSINDLIVDYRDLLDTAHITNTKVDSVTKGILKQGKGKKFKLSDLITWSIKKEGPARIIKPIEPEEMWAGGFGNMIIKDSDLKNAPEETKLAYNTPTISTTLYKGTNHRLVGPFDKVGIRSDTEKTIAEGEIIFIIYKGKFVGI</sequence>
<feature type="non-terminal residue" evidence="1">
    <location>
        <position position="171"/>
    </location>
</feature>
<dbReference type="EMBL" id="UINC01049173">
    <property type="protein sequence ID" value="SVB60613.1"/>
    <property type="molecule type" value="Genomic_DNA"/>
</dbReference>
<organism evidence="1">
    <name type="scientific">marine metagenome</name>
    <dbReference type="NCBI Taxonomy" id="408172"/>
    <lineage>
        <taxon>unclassified sequences</taxon>
        <taxon>metagenomes</taxon>
        <taxon>ecological metagenomes</taxon>
    </lineage>
</organism>
<proteinExistence type="predicted"/>
<name>A0A382FEG2_9ZZZZ</name>
<evidence type="ECO:0000313" key="1">
    <source>
        <dbReference type="EMBL" id="SVB60613.1"/>
    </source>
</evidence>
<gene>
    <name evidence="1" type="ORF">METZ01_LOCUS213467</name>
</gene>
<protein>
    <submittedName>
        <fullName evidence="1">Uncharacterized protein</fullName>
    </submittedName>
</protein>